<dbReference type="PROSITE" id="PS50977">
    <property type="entry name" value="HTH_TETR_2"/>
    <property type="match status" value="1"/>
</dbReference>
<evidence type="ECO:0000256" key="6">
    <source>
        <dbReference type="PROSITE-ProRule" id="PRU00335"/>
    </source>
</evidence>
<evidence type="ECO:0000256" key="4">
    <source>
        <dbReference type="ARBA" id="ARBA00023125"/>
    </source>
</evidence>
<name>A0ABZ2KA06_9BACT</name>
<feature type="domain" description="HTH tetR-type" evidence="7">
    <location>
        <begin position="3"/>
        <end position="63"/>
    </location>
</feature>
<comment type="function">
    <text evidence="1">TetR is the repressor of the tetracycline resistance element; its N-terminal region forms a helix-turn-helix structure and binds DNA. Binding of tetracycline to TetR reduces the repressor affinity for the tetracycline resistance gene (tetA) promoter operator sites.</text>
</comment>
<dbReference type="RefSeq" id="WP_394846122.1">
    <property type="nucleotide sequence ID" value="NZ_CP089982.1"/>
</dbReference>
<dbReference type="Gene3D" id="1.10.10.60">
    <property type="entry name" value="Homeodomain-like"/>
    <property type="match status" value="1"/>
</dbReference>
<evidence type="ECO:0000256" key="3">
    <source>
        <dbReference type="ARBA" id="ARBA00023015"/>
    </source>
</evidence>
<dbReference type="PRINTS" id="PR00455">
    <property type="entry name" value="HTHTETR"/>
</dbReference>
<feature type="DNA-binding region" description="H-T-H motif" evidence="6">
    <location>
        <begin position="26"/>
        <end position="45"/>
    </location>
</feature>
<dbReference type="EMBL" id="CP089982">
    <property type="protein sequence ID" value="WXA95518.1"/>
    <property type="molecule type" value="Genomic_DNA"/>
</dbReference>
<dbReference type="SUPFAM" id="SSF48498">
    <property type="entry name" value="Tetracyclin repressor-like, C-terminal domain"/>
    <property type="match status" value="1"/>
</dbReference>
<organism evidence="8 9">
    <name type="scientific">Pendulispora brunnea</name>
    <dbReference type="NCBI Taxonomy" id="2905690"/>
    <lineage>
        <taxon>Bacteria</taxon>
        <taxon>Pseudomonadati</taxon>
        <taxon>Myxococcota</taxon>
        <taxon>Myxococcia</taxon>
        <taxon>Myxococcales</taxon>
        <taxon>Sorangiineae</taxon>
        <taxon>Pendulisporaceae</taxon>
        <taxon>Pendulispora</taxon>
    </lineage>
</organism>
<dbReference type="Pfam" id="PF02909">
    <property type="entry name" value="TetR_C_1"/>
    <property type="match status" value="1"/>
</dbReference>
<keyword evidence="9" id="KW-1185">Reference proteome</keyword>
<keyword evidence="2" id="KW-0678">Repressor</keyword>
<evidence type="ECO:0000313" key="8">
    <source>
        <dbReference type="EMBL" id="WXA95518.1"/>
    </source>
</evidence>
<dbReference type="InterPro" id="IPR050109">
    <property type="entry name" value="HTH-type_TetR-like_transc_reg"/>
</dbReference>
<keyword evidence="4 6" id="KW-0238">DNA-binding</keyword>
<proteinExistence type="predicted"/>
<protein>
    <submittedName>
        <fullName evidence="8">TetR/AcrR family transcriptional regulator C-terminal domain-containing protein</fullName>
    </submittedName>
</protein>
<keyword evidence="3" id="KW-0805">Transcription regulation</keyword>
<evidence type="ECO:0000256" key="2">
    <source>
        <dbReference type="ARBA" id="ARBA00022491"/>
    </source>
</evidence>
<accession>A0ABZ2KA06</accession>
<keyword evidence="5" id="KW-0804">Transcription</keyword>
<dbReference type="InterPro" id="IPR003012">
    <property type="entry name" value="Tet_transcr_reg_TetR"/>
</dbReference>
<dbReference type="PANTHER" id="PTHR30055:SF151">
    <property type="entry name" value="TRANSCRIPTIONAL REGULATORY PROTEIN"/>
    <property type="match status" value="1"/>
</dbReference>
<dbReference type="PRINTS" id="PR00400">
    <property type="entry name" value="TETREPRESSOR"/>
</dbReference>
<dbReference type="PANTHER" id="PTHR30055">
    <property type="entry name" value="HTH-TYPE TRANSCRIPTIONAL REGULATOR RUTR"/>
    <property type="match status" value="1"/>
</dbReference>
<evidence type="ECO:0000256" key="5">
    <source>
        <dbReference type="ARBA" id="ARBA00023163"/>
    </source>
</evidence>
<dbReference type="Proteomes" id="UP001379533">
    <property type="component" value="Chromosome"/>
</dbReference>
<dbReference type="InterPro" id="IPR036271">
    <property type="entry name" value="Tet_transcr_reg_TetR-rel_C_sf"/>
</dbReference>
<dbReference type="InterPro" id="IPR009057">
    <property type="entry name" value="Homeodomain-like_sf"/>
</dbReference>
<evidence type="ECO:0000256" key="1">
    <source>
        <dbReference type="ARBA" id="ARBA00002856"/>
    </source>
</evidence>
<evidence type="ECO:0000259" key="7">
    <source>
        <dbReference type="PROSITE" id="PS50977"/>
    </source>
</evidence>
<dbReference type="Gene3D" id="1.10.357.10">
    <property type="entry name" value="Tetracycline Repressor, domain 2"/>
    <property type="match status" value="1"/>
</dbReference>
<evidence type="ECO:0000313" key="9">
    <source>
        <dbReference type="Proteomes" id="UP001379533"/>
    </source>
</evidence>
<dbReference type="Pfam" id="PF00440">
    <property type="entry name" value="TetR_N"/>
    <property type="match status" value="1"/>
</dbReference>
<dbReference type="SUPFAM" id="SSF46689">
    <property type="entry name" value="Homeodomain-like"/>
    <property type="match status" value="1"/>
</dbReference>
<gene>
    <name evidence="8" type="ORF">LZC95_01510</name>
</gene>
<dbReference type="InterPro" id="IPR004111">
    <property type="entry name" value="Repressor_TetR_C"/>
</dbReference>
<dbReference type="InterPro" id="IPR001647">
    <property type="entry name" value="HTH_TetR"/>
</dbReference>
<reference evidence="8 9" key="1">
    <citation type="submission" date="2021-12" db="EMBL/GenBank/DDBJ databases">
        <title>Discovery of the Pendulisporaceae a myxobacterial family with distinct sporulation behavior and unique specialized metabolism.</title>
        <authorList>
            <person name="Garcia R."/>
            <person name="Popoff A."/>
            <person name="Bader C.D."/>
            <person name="Loehr J."/>
            <person name="Walesch S."/>
            <person name="Walt C."/>
            <person name="Boldt J."/>
            <person name="Bunk B."/>
            <person name="Haeckl F.J.F.P.J."/>
            <person name="Gunesch A.P."/>
            <person name="Birkelbach J."/>
            <person name="Nuebel U."/>
            <person name="Pietschmann T."/>
            <person name="Bach T."/>
            <person name="Mueller R."/>
        </authorList>
    </citation>
    <scope>NUCLEOTIDE SEQUENCE [LARGE SCALE GENOMIC DNA]</scope>
    <source>
        <strain evidence="8 9">MSr12523</strain>
    </source>
</reference>
<sequence>MPRLTKERILSEALALLDEVGTEALTMRRLADQLGVQAGALYWHYPNKQSLVAAMAEEMLTDTALQADGEPEKWRARIVEQLMALRRALLAHRDGARVFAGTFVAEPNTLTLGEVLLGALRDAGLGKREAAWSCSSLVHFVIGFVVEEQAAQGFDPATLTSQVDRERYPNIAAVKGPFTSQDFDARMKFGLNLMLDGIERGLESRGASSGGRTRRA</sequence>